<dbReference type="RefSeq" id="WP_192598275.1">
    <property type="nucleotide sequence ID" value="NZ_JADBEL010000006.1"/>
</dbReference>
<reference evidence="1" key="1">
    <citation type="submission" date="2020-10" db="EMBL/GenBank/DDBJ databases">
        <title>Genomic Encyclopedia of Type Strains, Phase IV (KMG-IV): sequencing the most valuable type-strain genomes for metagenomic binning, comparative biology and taxonomic classification.</title>
        <authorList>
            <person name="Goeker M."/>
        </authorList>
    </citation>
    <scope>NUCLEOTIDE SEQUENCE</scope>
    <source>
        <strain evidence="1">DSM 13886</strain>
    </source>
</reference>
<evidence type="ECO:0000313" key="2">
    <source>
        <dbReference type="Proteomes" id="UP000658225"/>
    </source>
</evidence>
<sequence length="149" mass="17516">MTKDKIGRKKVQRKVIHGTTPEERFQEIHGMTIEEWNEQQSKAKIGMTPDEWYIKQVKSTTPFDFIKERYGTVTEDDIKLVKDLQLLGLKDGVINVLLDYVAIFSRIGMVHPLVREMGENWHKENLITVEKAIVFVREEHKKYKESSEK</sequence>
<proteinExistence type="predicted"/>
<evidence type="ECO:0000313" key="1">
    <source>
        <dbReference type="EMBL" id="MBE1554492.1"/>
    </source>
</evidence>
<accession>A0A927RED0</accession>
<organism evidence="1 2">
    <name type="scientific">Sporosarcina limicola</name>
    <dbReference type="NCBI Taxonomy" id="34101"/>
    <lineage>
        <taxon>Bacteria</taxon>
        <taxon>Bacillati</taxon>
        <taxon>Bacillota</taxon>
        <taxon>Bacilli</taxon>
        <taxon>Bacillales</taxon>
        <taxon>Caryophanaceae</taxon>
        <taxon>Sporosarcina</taxon>
    </lineage>
</organism>
<dbReference type="EMBL" id="JADBEL010000006">
    <property type="protein sequence ID" value="MBE1554492.1"/>
    <property type="molecule type" value="Genomic_DNA"/>
</dbReference>
<protein>
    <submittedName>
        <fullName evidence="1">Replication initiation and membrane attachment protein DnaB</fullName>
    </submittedName>
</protein>
<gene>
    <name evidence="1" type="ORF">H4683_001568</name>
</gene>
<comment type="caution">
    <text evidence="1">The sequence shown here is derived from an EMBL/GenBank/DDBJ whole genome shotgun (WGS) entry which is preliminary data.</text>
</comment>
<name>A0A927RED0_9BACL</name>
<keyword evidence="2" id="KW-1185">Reference proteome</keyword>
<dbReference type="AlphaFoldDB" id="A0A927RED0"/>
<dbReference type="Proteomes" id="UP000658225">
    <property type="component" value="Unassembled WGS sequence"/>
</dbReference>